<name>A0ACC1D6H4_9NEOP</name>
<dbReference type="Proteomes" id="UP000824533">
    <property type="component" value="Linkage Group LG08"/>
</dbReference>
<evidence type="ECO:0000313" key="1">
    <source>
        <dbReference type="EMBL" id="KAJ0179405.1"/>
    </source>
</evidence>
<protein>
    <submittedName>
        <fullName evidence="1">Uncharacterized protein</fullName>
    </submittedName>
</protein>
<keyword evidence="2" id="KW-1185">Reference proteome</keyword>
<evidence type="ECO:0000313" key="2">
    <source>
        <dbReference type="Proteomes" id="UP000824533"/>
    </source>
</evidence>
<organism evidence="1 2">
    <name type="scientific">Dendrolimus kikuchii</name>
    <dbReference type="NCBI Taxonomy" id="765133"/>
    <lineage>
        <taxon>Eukaryota</taxon>
        <taxon>Metazoa</taxon>
        <taxon>Ecdysozoa</taxon>
        <taxon>Arthropoda</taxon>
        <taxon>Hexapoda</taxon>
        <taxon>Insecta</taxon>
        <taxon>Pterygota</taxon>
        <taxon>Neoptera</taxon>
        <taxon>Endopterygota</taxon>
        <taxon>Lepidoptera</taxon>
        <taxon>Glossata</taxon>
        <taxon>Ditrysia</taxon>
        <taxon>Bombycoidea</taxon>
        <taxon>Lasiocampidae</taxon>
        <taxon>Dendrolimus</taxon>
    </lineage>
</organism>
<sequence>MAARGSVCDFRVCPALLVHSNCLNCYLPVTLPLLRCHLNIKESDGVACTTVDALGFLCATRVTNWYHKVKTLALALRVETIDDAEAPAHCFNVNYVDRRLRAEGRVGGAEEETDLYGGKMRGRGRKPQDIRHVQEAEPVSEPLSLTTSPRLRLPPRSSDHIPLKPPCSRAPLREACRRINYL</sequence>
<comment type="caution">
    <text evidence="1">The sequence shown here is derived from an EMBL/GenBank/DDBJ whole genome shotgun (WGS) entry which is preliminary data.</text>
</comment>
<reference evidence="1 2" key="1">
    <citation type="journal article" date="2021" name="Front. Genet.">
        <title>Chromosome-Level Genome Assembly Reveals Significant Gene Expansion in the Toll and IMD Signaling Pathways of Dendrolimus kikuchii.</title>
        <authorList>
            <person name="Zhou J."/>
            <person name="Wu P."/>
            <person name="Xiong Z."/>
            <person name="Liu N."/>
            <person name="Zhao N."/>
            <person name="Ji M."/>
            <person name="Qiu Y."/>
            <person name="Yang B."/>
        </authorList>
    </citation>
    <scope>NUCLEOTIDE SEQUENCE [LARGE SCALE GENOMIC DNA]</scope>
    <source>
        <strain evidence="1">Ann1</strain>
    </source>
</reference>
<proteinExistence type="predicted"/>
<accession>A0ACC1D6H4</accession>
<gene>
    <name evidence="1" type="ORF">K1T71_005117</name>
</gene>
<dbReference type="EMBL" id="CM034394">
    <property type="protein sequence ID" value="KAJ0179405.1"/>
    <property type="molecule type" value="Genomic_DNA"/>
</dbReference>